<evidence type="ECO:0000313" key="7">
    <source>
        <dbReference type="EMBL" id="GBO93713.1"/>
    </source>
</evidence>
<evidence type="ECO:0000256" key="6">
    <source>
        <dbReference type="SAM" id="Phobius"/>
    </source>
</evidence>
<accession>A0A401LH48</accession>
<sequence length="212" mass="22773">MTSLLPLYLLLCFTTIVTPGAGVLYTVTGSLKYGVRYAWPCVAGNAVGVLIVSFLTAGGLGAVLAASPVLFTTLQAIGGLYLIYLGIQELRAKPFDLMRLASASDQASESQWTLFRNAVLLQGTNPMLFLFLFALFPQFVMKESPFWPQATILIALFSLLLILIHSAYAVIATAARGALQGTRASLIINRISGILFIALGLMVFAKILSGFF</sequence>
<accession>A0A388SDI7</accession>
<feature type="transmembrane region" description="Helical" evidence="6">
    <location>
        <begin position="152"/>
        <end position="175"/>
    </location>
</feature>
<dbReference type="GO" id="GO:0015171">
    <property type="term" value="F:amino acid transmembrane transporter activity"/>
    <property type="evidence" value="ECO:0007669"/>
    <property type="project" value="TreeGrafter"/>
</dbReference>
<keyword evidence="2" id="KW-1003">Cell membrane</keyword>
<dbReference type="PANTHER" id="PTHR30086:SF20">
    <property type="entry name" value="ARGININE EXPORTER PROTEIN ARGO-RELATED"/>
    <property type="match status" value="1"/>
</dbReference>
<dbReference type="Pfam" id="PF01810">
    <property type="entry name" value="LysE"/>
    <property type="match status" value="1"/>
</dbReference>
<comment type="subcellular location">
    <subcellularLocation>
        <location evidence="1">Cell membrane</location>
        <topology evidence="1">Multi-pass membrane protein</topology>
    </subcellularLocation>
</comment>
<evidence type="ECO:0000256" key="4">
    <source>
        <dbReference type="ARBA" id="ARBA00022989"/>
    </source>
</evidence>
<protein>
    <submittedName>
        <fullName evidence="7">Amino acid transporter LysE</fullName>
    </submittedName>
</protein>
<organism evidence="7 8">
    <name type="scientific">Mesosutterella multiformis</name>
    <dbReference type="NCBI Taxonomy" id="2259133"/>
    <lineage>
        <taxon>Bacteria</taxon>
        <taxon>Pseudomonadati</taxon>
        <taxon>Pseudomonadota</taxon>
        <taxon>Betaproteobacteria</taxon>
        <taxon>Burkholderiales</taxon>
        <taxon>Sutterellaceae</taxon>
        <taxon>Mesosutterella</taxon>
    </lineage>
</organism>
<name>A0A388SDI7_9BURK</name>
<comment type="caution">
    <text evidence="7">The sequence shown here is derived from an EMBL/GenBank/DDBJ whole genome shotgun (WGS) entry which is preliminary data.</text>
</comment>
<feature type="transmembrane region" description="Helical" evidence="6">
    <location>
        <begin position="6"/>
        <end position="25"/>
    </location>
</feature>
<keyword evidence="8" id="KW-1185">Reference proteome</keyword>
<dbReference type="Proteomes" id="UP000266091">
    <property type="component" value="Unassembled WGS sequence"/>
</dbReference>
<dbReference type="PIRSF" id="PIRSF006324">
    <property type="entry name" value="LeuE"/>
    <property type="match status" value="1"/>
</dbReference>
<dbReference type="RefSeq" id="WP_116270037.1">
    <property type="nucleotide sequence ID" value="NZ_BGZJ01000001.1"/>
</dbReference>
<keyword evidence="4 6" id="KW-1133">Transmembrane helix</keyword>
<gene>
    <name evidence="7" type="primary">rhtB_1</name>
    <name evidence="7" type="ORF">MESMUL_10670</name>
</gene>
<dbReference type="InterPro" id="IPR001123">
    <property type="entry name" value="LeuE-type"/>
</dbReference>
<evidence type="ECO:0000256" key="5">
    <source>
        <dbReference type="ARBA" id="ARBA00023136"/>
    </source>
</evidence>
<feature type="transmembrane region" description="Helical" evidence="6">
    <location>
        <begin position="63"/>
        <end position="84"/>
    </location>
</feature>
<keyword evidence="3 6" id="KW-0812">Transmembrane</keyword>
<evidence type="ECO:0000256" key="3">
    <source>
        <dbReference type="ARBA" id="ARBA00022692"/>
    </source>
</evidence>
<dbReference type="EMBL" id="BGZJ01000001">
    <property type="protein sequence ID" value="GBO93713.1"/>
    <property type="molecule type" value="Genomic_DNA"/>
</dbReference>
<dbReference type="OrthoDB" id="9784202at2"/>
<feature type="transmembrane region" description="Helical" evidence="6">
    <location>
        <begin position="118"/>
        <end position="140"/>
    </location>
</feature>
<feature type="transmembrane region" description="Helical" evidence="6">
    <location>
        <begin position="37"/>
        <end position="57"/>
    </location>
</feature>
<dbReference type="PANTHER" id="PTHR30086">
    <property type="entry name" value="ARGININE EXPORTER PROTEIN ARGO"/>
    <property type="match status" value="1"/>
</dbReference>
<keyword evidence="5 6" id="KW-0472">Membrane</keyword>
<proteinExistence type="predicted"/>
<evidence type="ECO:0000256" key="1">
    <source>
        <dbReference type="ARBA" id="ARBA00004651"/>
    </source>
</evidence>
<reference evidence="7 8" key="1">
    <citation type="journal article" date="2018" name="Int. J. Syst. Evol. Microbiol.">
        <title>Mesosutterella multiformis gen. nov., sp. nov., a member of the family Sutterellaceae and Sutterella megalosphaeroides sp. nov., isolated from human faeces.</title>
        <authorList>
            <person name="Sakamoto M."/>
            <person name="Ikeyama N."/>
            <person name="Kunihiro T."/>
            <person name="Iino T."/>
            <person name="Yuki M."/>
            <person name="Ohkuma M."/>
        </authorList>
    </citation>
    <scope>NUCLEOTIDE SEQUENCE [LARGE SCALE GENOMIC DNA]</scope>
    <source>
        <strain evidence="7 8">4NBBH2</strain>
    </source>
</reference>
<dbReference type="GO" id="GO:0005886">
    <property type="term" value="C:plasma membrane"/>
    <property type="evidence" value="ECO:0007669"/>
    <property type="project" value="UniProtKB-SubCell"/>
</dbReference>
<dbReference type="AlphaFoldDB" id="A0A388SDI7"/>
<evidence type="ECO:0000256" key="2">
    <source>
        <dbReference type="ARBA" id="ARBA00022475"/>
    </source>
</evidence>
<evidence type="ECO:0000313" key="8">
    <source>
        <dbReference type="Proteomes" id="UP000266091"/>
    </source>
</evidence>
<feature type="transmembrane region" description="Helical" evidence="6">
    <location>
        <begin position="187"/>
        <end position="208"/>
    </location>
</feature>